<protein>
    <submittedName>
        <fullName evidence="1">Uncharacterized protein</fullName>
    </submittedName>
</protein>
<accession>A0A0V0RTZ8</accession>
<evidence type="ECO:0000313" key="1">
    <source>
        <dbReference type="EMBL" id="KRX17871.1"/>
    </source>
</evidence>
<dbReference type="AlphaFoldDB" id="A0A0V0RTZ8"/>
<comment type="caution">
    <text evidence="1">The sequence shown here is derived from an EMBL/GenBank/DDBJ whole genome shotgun (WGS) entry which is preliminary data.</text>
</comment>
<dbReference type="EMBL" id="JYDL01000081">
    <property type="protein sequence ID" value="KRX17871.1"/>
    <property type="molecule type" value="Genomic_DNA"/>
</dbReference>
<gene>
    <name evidence="1" type="ORF">T07_7451</name>
</gene>
<evidence type="ECO:0000313" key="2">
    <source>
        <dbReference type="Proteomes" id="UP000054630"/>
    </source>
</evidence>
<dbReference type="Proteomes" id="UP000054630">
    <property type="component" value="Unassembled WGS sequence"/>
</dbReference>
<keyword evidence="2" id="KW-1185">Reference proteome</keyword>
<reference evidence="1 2" key="1">
    <citation type="submission" date="2015-01" db="EMBL/GenBank/DDBJ databases">
        <title>Evolution of Trichinella species and genotypes.</title>
        <authorList>
            <person name="Korhonen P.K."/>
            <person name="Edoardo P."/>
            <person name="Giuseppe L.R."/>
            <person name="Gasser R.B."/>
        </authorList>
    </citation>
    <scope>NUCLEOTIDE SEQUENCE [LARGE SCALE GENOMIC DNA]</scope>
    <source>
        <strain evidence="1">ISS37</strain>
    </source>
</reference>
<organism evidence="1 2">
    <name type="scientific">Trichinella nelsoni</name>
    <dbReference type="NCBI Taxonomy" id="6336"/>
    <lineage>
        <taxon>Eukaryota</taxon>
        <taxon>Metazoa</taxon>
        <taxon>Ecdysozoa</taxon>
        <taxon>Nematoda</taxon>
        <taxon>Enoplea</taxon>
        <taxon>Dorylaimia</taxon>
        <taxon>Trichinellida</taxon>
        <taxon>Trichinellidae</taxon>
        <taxon>Trichinella</taxon>
    </lineage>
</organism>
<name>A0A0V0RTZ8_9BILA</name>
<sequence length="112" mass="12622">MEELMPHLTTSNKLFFNAIMPLIKNGFLVKEKIKVFQYYLLKLIAVKMVISELIVKVEQAFLLNASIVYSLDGNESAPTKSAAKYALVKNFQSRNSIIQSILLGSIAFDFSM</sequence>
<proteinExistence type="predicted"/>